<evidence type="ECO:0000256" key="1">
    <source>
        <dbReference type="ARBA" id="ARBA00004496"/>
    </source>
</evidence>
<dbReference type="PROSITE" id="PS51211">
    <property type="entry name" value="VITELLOGENIN"/>
    <property type="match status" value="1"/>
</dbReference>
<keyword evidence="14" id="KW-0443">Lipid metabolism</keyword>
<dbReference type="GO" id="GO:0005811">
    <property type="term" value="C:lipid droplet"/>
    <property type="evidence" value="ECO:0007669"/>
    <property type="project" value="UniProtKB-SubCell"/>
</dbReference>
<keyword evidence="13" id="KW-0445">Lipid transport</keyword>
<organism evidence="21 22">
    <name type="scientific">Catagonus wagneri</name>
    <name type="common">Chacoan peccary</name>
    <dbReference type="NCBI Taxonomy" id="51154"/>
    <lineage>
        <taxon>Eukaryota</taxon>
        <taxon>Metazoa</taxon>
        <taxon>Chordata</taxon>
        <taxon>Craniata</taxon>
        <taxon>Vertebrata</taxon>
        <taxon>Euteleostomi</taxon>
        <taxon>Mammalia</taxon>
        <taxon>Eutheria</taxon>
        <taxon>Laurasiatheria</taxon>
        <taxon>Artiodactyla</taxon>
        <taxon>Suina</taxon>
        <taxon>Tayassuidae</taxon>
        <taxon>Catagonus</taxon>
    </lineage>
</organism>
<evidence type="ECO:0000256" key="16">
    <source>
        <dbReference type="ARBA" id="ARBA00023221"/>
    </source>
</evidence>
<dbReference type="Ensembl" id="ENSCWAT00000006173.1">
    <property type="protein sequence ID" value="ENSCWAP00000005709.1"/>
    <property type="gene ID" value="ENSCWAG00000004185.1"/>
</dbReference>
<evidence type="ECO:0000256" key="6">
    <source>
        <dbReference type="ARBA" id="ARBA00022513"/>
    </source>
</evidence>
<dbReference type="SUPFAM" id="SSF56968">
    <property type="entry name" value="Lipovitellin-phosvitin complex, beta-sheet shell regions"/>
    <property type="match status" value="2"/>
</dbReference>
<dbReference type="GO" id="GO:0005737">
    <property type="term" value="C:cytoplasm"/>
    <property type="evidence" value="ECO:0007669"/>
    <property type="project" value="UniProtKB-SubCell"/>
</dbReference>
<dbReference type="GO" id="GO:0008203">
    <property type="term" value="P:cholesterol metabolic process"/>
    <property type="evidence" value="ECO:0007669"/>
    <property type="project" value="UniProtKB-KW"/>
</dbReference>
<keyword evidence="10" id="KW-0551">Lipid droplet</keyword>
<evidence type="ECO:0000256" key="8">
    <source>
        <dbReference type="ARBA" id="ARBA00022548"/>
    </source>
</evidence>
<dbReference type="SUPFAM" id="SSF48431">
    <property type="entry name" value="Lipovitellin-phosvitin complex, superhelical domain"/>
    <property type="match status" value="1"/>
</dbReference>
<dbReference type="Pfam" id="PF01347">
    <property type="entry name" value="Vitellogenin_N"/>
    <property type="match status" value="1"/>
</dbReference>
<keyword evidence="15" id="KW-1207">Sterol metabolism</keyword>
<dbReference type="PANTHER" id="PTHR13769">
    <property type="entry name" value="APOLIPOPROTEIN B"/>
    <property type="match status" value="1"/>
</dbReference>
<evidence type="ECO:0000256" key="17">
    <source>
        <dbReference type="ARBA" id="ARBA00023313"/>
    </source>
</evidence>
<feature type="chain" id="PRO_5034235700" evidence="19">
    <location>
        <begin position="23"/>
        <end position="819"/>
    </location>
</feature>
<evidence type="ECO:0000256" key="14">
    <source>
        <dbReference type="ARBA" id="ARBA00023098"/>
    </source>
</evidence>
<evidence type="ECO:0000256" key="7">
    <source>
        <dbReference type="ARBA" id="ARBA00022525"/>
    </source>
</evidence>
<gene>
    <name evidence="21" type="primary">APOB</name>
</gene>
<sequence length="819" mass="92194">MGPPRPATLLLLLLLAATCTWAREQVLGTVGPSCSKDATRFKHLRKYVYNYEAESSSGVPGTADSRSSTKINCKVELEVPQFCSFILKTNHCSLKEVYGFNPEGKALLKRAKNSEEFAAAMSRYELRLVVPEGKQVLLYPEKEEPKHILNIKRGIISALLLPPETEEAKQVLFLDTVYGNCSSDLTVKKGKENAATEISIERNLEKCDHFQPISTGVSPLALIKGMTHPLSTLIGSSQSCQYTLDPKRKHVSEAICKEQHLFLPFSYKNKYGMMAQVTQTLKLEETPKINSRVFNEGPEAVGLAFESTKSTSPPKQAEAIVKTLQELQKLHVSEQNAQRASLFHRLVTELRGLSSEAVATLLPKLIEVSSPVTLQALIQCGQPQCYTHILRWLKNEKANPLLIDAVTYLVALVPEPSAERLREIFNTAKEQQSRAAFYALSHVINNYHRTNPTETQDLLEIADYLLEQIRDNCTRDEDHTYLILRVIGNIGRTMDQLTPKFTSSVLSCIKSRQPSLLIQKAAIQALRKVELRDQVREVLLQTFLDKDSPGEKRLASYLMLMRAPSQLDINKVTQLLPEEKNEQVKNFVASHLANILHSEELNIQELKILVKEALKNSQLPTIMDFKKFSRNYHLSKSISLPSLDPVSAKIEGNLIFDPNNYLPKESMLKTTLTVLGFAPTDLFEIGMEGKGFEPTLEALFGQQGFFPDSVNKALYWVDGQVPDRVSKVFVDHFGYTKDERREQDMVNGIMFSVEKLIKDLKSKEFPEARAYLHILGEELGFVKLHDLQFLGRLLLNDLPNSPKSPAMQTRTSFKEVGLP</sequence>
<keyword evidence="16" id="KW-0753">Steroid metabolism</keyword>
<dbReference type="InterPro" id="IPR015255">
    <property type="entry name" value="Vitellinogen_open_b-sht"/>
</dbReference>
<dbReference type="GeneTree" id="ENSGT00590000083139"/>
<keyword evidence="11" id="KW-0427">LDL</keyword>
<keyword evidence="12 19" id="KW-0732">Signal</keyword>
<evidence type="ECO:0000256" key="4">
    <source>
        <dbReference type="ARBA" id="ARBA00022448"/>
    </source>
</evidence>
<dbReference type="InterPro" id="IPR001747">
    <property type="entry name" value="Vitellogenin_N"/>
</dbReference>
<dbReference type="PANTHER" id="PTHR13769:SF1">
    <property type="entry name" value="APOLIPOPROTEIN B-100"/>
    <property type="match status" value="1"/>
</dbReference>
<evidence type="ECO:0000256" key="12">
    <source>
        <dbReference type="ARBA" id="ARBA00022729"/>
    </source>
</evidence>
<evidence type="ECO:0000256" key="9">
    <source>
        <dbReference type="ARBA" id="ARBA00022674"/>
    </source>
</evidence>
<accession>A0A8C3VWS4</accession>
<evidence type="ECO:0000256" key="11">
    <source>
        <dbReference type="ARBA" id="ARBA00022710"/>
    </source>
</evidence>
<dbReference type="Gene3D" id="1.25.10.20">
    <property type="entry name" value="Vitellinogen, superhelical"/>
    <property type="match status" value="1"/>
</dbReference>
<keyword evidence="6" id="KW-0162">Chylomicron</keyword>
<evidence type="ECO:0000256" key="13">
    <source>
        <dbReference type="ARBA" id="ARBA00023055"/>
    </source>
</evidence>
<keyword evidence="22" id="KW-1185">Reference proteome</keyword>
<dbReference type="AlphaFoldDB" id="A0A8C3VWS4"/>
<dbReference type="GO" id="GO:0042953">
    <property type="term" value="P:lipoprotein transport"/>
    <property type="evidence" value="ECO:0007669"/>
    <property type="project" value="TreeGrafter"/>
</dbReference>
<dbReference type="GO" id="GO:0006642">
    <property type="term" value="P:triglyceride mobilization"/>
    <property type="evidence" value="ECO:0007669"/>
    <property type="project" value="TreeGrafter"/>
</dbReference>
<dbReference type="Gene3D" id="2.30.230.10">
    <property type="entry name" value="Lipovitellin, beta-sheet shell regions, chain A"/>
    <property type="match status" value="1"/>
</dbReference>
<comment type="caution">
    <text evidence="18">Lacks conserved residue(s) required for the propagation of feature annotation.</text>
</comment>
<keyword evidence="5" id="KW-0963">Cytoplasm</keyword>
<evidence type="ECO:0000256" key="3">
    <source>
        <dbReference type="ARBA" id="ARBA00004613"/>
    </source>
</evidence>
<reference evidence="21" key="2">
    <citation type="submission" date="2025-09" db="UniProtKB">
        <authorList>
            <consortium name="Ensembl"/>
        </authorList>
    </citation>
    <scope>IDENTIFICATION</scope>
</reference>
<dbReference type="GO" id="GO:0034362">
    <property type="term" value="C:low-density lipoprotein particle"/>
    <property type="evidence" value="ECO:0007669"/>
    <property type="project" value="UniProtKB-KW"/>
</dbReference>
<keyword evidence="7" id="KW-0964">Secreted</keyword>
<keyword evidence="17" id="KW-0850">VLDL</keyword>
<dbReference type="InterPro" id="IPR015819">
    <property type="entry name" value="Lipid_transp_b-sht_shell"/>
</dbReference>
<dbReference type="FunFam" id="2.30.230.10:FF:000003">
    <property type="entry name" value="Apolipoprotein B"/>
    <property type="match status" value="1"/>
</dbReference>
<protein>
    <submittedName>
        <fullName evidence="21">Apolipoprotein B</fullName>
    </submittedName>
</protein>
<dbReference type="InterPro" id="IPR011030">
    <property type="entry name" value="Lipovitellin_superhlx_dom"/>
</dbReference>
<keyword evidence="9" id="KW-0358">Heparin-binding</keyword>
<dbReference type="GO" id="GO:0034361">
    <property type="term" value="C:very-low-density lipoprotein particle"/>
    <property type="evidence" value="ECO:0007669"/>
    <property type="project" value="UniProtKB-KW"/>
</dbReference>
<evidence type="ECO:0000256" key="5">
    <source>
        <dbReference type="ARBA" id="ARBA00022490"/>
    </source>
</evidence>
<dbReference type="InterPro" id="IPR015816">
    <property type="entry name" value="Vitellinogen_b-sht_N"/>
</dbReference>
<dbReference type="SMART" id="SM00638">
    <property type="entry name" value="LPD_N"/>
    <property type="match status" value="1"/>
</dbReference>
<dbReference type="Pfam" id="PF09172">
    <property type="entry name" value="Vit_open_b-sht"/>
    <property type="match status" value="1"/>
</dbReference>
<dbReference type="GO" id="GO:0034359">
    <property type="term" value="C:mature chylomicron"/>
    <property type="evidence" value="ECO:0007669"/>
    <property type="project" value="TreeGrafter"/>
</dbReference>
<proteinExistence type="predicted"/>
<keyword evidence="18" id="KW-1015">Disulfide bond</keyword>
<evidence type="ECO:0000256" key="2">
    <source>
        <dbReference type="ARBA" id="ARBA00004502"/>
    </source>
</evidence>
<feature type="signal peptide" evidence="19">
    <location>
        <begin position="1"/>
        <end position="22"/>
    </location>
</feature>
<dbReference type="GO" id="GO:0008201">
    <property type="term" value="F:heparin binding"/>
    <property type="evidence" value="ECO:0007669"/>
    <property type="project" value="UniProtKB-KW"/>
</dbReference>
<evidence type="ECO:0000256" key="19">
    <source>
        <dbReference type="SAM" id="SignalP"/>
    </source>
</evidence>
<evidence type="ECO:0000313" key="22">
    <source>
        <dbReference type="Proteomes" id="UP000694540"/>
    </source>
</evidence>
<evidence type="ECO:0000259" key="20">
    <source>
        <dbReference type="PROSITE" id="PS51211"/>
    </source>
</evidence>
<evidence type="ECO:0000256" key="15">
    <source>
        <dbReference type="ARBA" id="ARBA00023166"/>
    </source>
</evidence>
<dbReference type="GO" id="GO:0042632">
    <property type="term" value="P:cholesterol homeostasis"/>
    <property type="evidence" value="ECO:0007669"/>
    <property type="project" value="TreeGrafter"/>
</dbReference>
<dbReference type="GO" id="GO:0120020">
    <property type="term" value="F:cholesterol transfer activity"/>
    <property type="evidence" value="ECO:0007669"/>
    <property type="project" value="TreeGrafter"/>
</dbReference>
<comment type="subcellular location">
    <subcellularLocation>
        <location evidence="1">Cytoplasm</location>
    </subcellularLocation>
    <subcellularLocation>
        <location evidence="2">Lipid droplet</location>
    </subcellularLocation>
    <subcellularLocation>
        <location evidence="3">Secreted</location>
    </subcellularLocation>
</comment>
<keyword evidence="8" id="KW-0153">Cholesterol metabolism</keyword>
<feature type="disulfide bond" evidence="18">
    <location>
        <begin position="181"/>
        <end position="207"/>
    </location>
</feature>
<evidence type="ECO:0000256" key="10">
    <source>
        <dbReference type="ARBA" id="ARBA00022677"/>
    </source>
</evidence>
<name>A0A8C3VWS4_9CETA</name>
<evidence type="ECO:0000256" key="18">
    <source>
        <dbReference type="PROSITE-ProRule" id="PRU00557"/>
    </source>
</evidence>
<dbReference type="SMART" id="SM01169">
    <property type="entry name" value="DUF1943"/>
    <property type="match status" value="1"/>
</dbReference>
<evidence type="ECO:0000313" key="21">
    <source>
        <dbReference type="Ensembl" id="ENSCWAP00000005709.1"/>
    </source>
</evidence>
<dbReference type="InterPro" id="IPR052418">
    <property type="entry name" value="Apolipoprotein_B"/>
</dbReference>
<dbReference type="GO" id="GO:0050750">
    <property type="term" value="F:low-density lipoprotein particle receptor binding"/>
    <property type="evidence" value="ECO:0007669"/>
    <property type="project" value="TreeGrafter"/>
</dbReference>
<reference evidence="21" key="1">
    <citation type="submission" date="2025-08" db="UniProtKB">
        <authorList>
            <consortium name="Ensembl"/>
        </authorList>
    </citation>
    <scope>IDENTIFICATION</scope>
</reference>
<dbReference type="GO" id="GO:0030301">
    <property type="term" value="P:cholesterol transport"/>
    <property type="evidence" value="ECO:0007669"/>
    <property type="project" value="TreeGrafter"/>
</dbReference>
<dbReference type="Proteomes" id="UP000694540">
    <property type="component" value="Unplaced"/>
</dbReference>
<feature type="domain" description="Vitellogenin" evidence="20">
    <location>
        <begin position="41"/>
        <end position="667"/>
    </location>
</feature>
<keyword evidence="4" id="KW-0813">Transport</keyword>